<accession>A0A1F5XYH4</accession>
<dbReference type="GO" id="GO:0005524">
    <property type="term" value="F:ATP binding"/>
    <property type="evidence" value="ECO:0007669"/>
    <property type="project" value="UniProtKB-KW"/>
</dbReference>
<dbReference type="InterPro" id="IPR001962">
    <property type="entry name" value="Asn_synthase"/>
</dbReference>
<dbReference type="InterPro" id="IPR029055">
    <property type="entry name" value="Ntn_hydrolases_N"/>
</dbReference>
<dbReference type="GO" id="GO:0005829">
    <property type="term" value="C:cytosol"/>
    <property type="evidence" value="ECO:0007669"/>
    <property type="project" value="TreeGrafter"/>
</dbReference>
<keyword evidence="5 9" id="KW-0067">ATP-binding</keyword>
<feature type="binding site" evidence="9">
    <location>
        <position position="94"/>
    </location>
    <ligand>
        <name>L-glutamine</name>
        <dbReference type="ChEBI" id="CHEBI:58359"/>
    </ligand>
</feature>
<dbReference type="InterPro" id="IPR017932">
    <property type="entry name" value="GATase_2_dom"/>
</dbReference>
<evidence type="ECO:0000256" key="7">
    <source>
        <dbReference type="ARBA" id="ARBA00048741"/>
    </source>
</evidence>
<evidence type="ECO:0000256" key="6">
    <source>
        <dbReference type="ARBA" id="ARBA00022962"/>
    </source>
</evidence>
<dbReference type="InterPro" id="IPR014729">
    <property type="entry name" value="Rossmann-like_a/b/a_fold"/>
</dbReference>
<keyword evidence="8" id="KW-0028">Amino-acid biosynthesis</keyword>
<evidence type="ECO:0000259" key="11">
    <source>
        <dbReference type="PROSITE" id="PS51278"/>
    </source>
</evidence>
<feature type="binding site" evidence="9">
    <location>
        <position position="290"/>
    </location>
    <ligand>
        <name>ATP</name>
        <dbReference type="ChEBI" id="CHEBI:30616"/>
    </ligand>
</feature>
<dbReference type="PANTHER" id="PTHR43284">
    <property type="entry name" value="ASPARAGINE SYNTHETASE (GLUTAMINE-HYDROLYZING)"/>
    <property type="match status" value="1"/>
</dbReference>
<reference evidence="12 13" key="1">
    <citation type="journal article" date="2016" name="Nat. Commun.">
        <title>Thousands of microbial genomes shed light on interconnected biogeochemical processes in an aquifer system.</title>
        <authorList>
            <person name="Anantharaman K."/>
            <person name="Brown C.T."/>
            <person name="Hug L.A."/>
            <person name="Sharon I."/>
            <person name="Castelle C.J."/>
            <person name="Probst A.J."/>
            <person name="Thomas B.C."/>
            <person name="Singh A."/>
            <person name="Wilkins M.J."/>
            <person name="Karaoz U."/>
            <person name="Brodie E.L."/>
            <person name="Williams K.H."/>
            <person name="Hubbard S.S."/>
            <person name="Banfield J.F."/>
        </authorList>
    </citation>
    <scope>NUCLEOTIDE SEQUENCE [LARGE SCALE GENOMIC DNA]</scope>
</reference>
<dbReference type="GO" id="GO:0004066">
    <property type="term" value="F:asparagine synthase (glutamine-hydrolyzing) activity"/>
    <property type="evidence" value="ECO:0007669"/>
    <property type="project" value="UniProtKB-EC"/>
</dbReference>
<comment type="caution">
    <text evidence="12">The sequence shown here is derived from an EMBL/GenBank/DDBJ whole genome shotgun (WGS) entry which is preliminary data.</text>
</comment>
<evidence type="ECO:0000313" key="12">
    <source>
        <dbReference type="EMBL" id="OGF92912.1"/>
    </source>
</evidence>
<dbReference type="InterPro" id="IPR006426">
    <property type="entry name" value="Asn_synth_AEB"/>
</dbReference>
<dbReference type="Gene3D" id="3.40.50.620">
    <property type="entry name" value="HUPs"/>
    <property type="match status" value="1"/>
</dbReference>
<dbReference type="EMBL" id="MFIP01000001">
    <property type="protein sequence ID" value="OGF92912.1"/>
    <property type="molecule type" value="Genomic_DNA"/>
</dbReference>
<dbReference type="InterPro" id="IPR033738">
    <property type="entry name" value="AsnB_N"/>
</dbReference>
<sequence length="606" mass="70243">MCAINGFNFKDEGLILKMNQATRHRGPDGTGIFLGEKISLGHNRLSIIDLSDAANQPMFSSDGNLVISFNGEIYNFREIKREFEDFYKFKTNSDTEVILAAYQKWGAEFVKKLNGIFAFVIWDKTKEELFLARDHIGLKPLYYFLDGDRFIFSSEIKAILEHDVPRKLNREAFNIYLRTLYAPAPLTMFEGIYKFPQAHYGVFSAKGGSASGGKNGEFKLTKYWEIPVIKYFDTPFKILAKNLRGEILKSVERQLISDRPIGLYLSGGIDSSAVLDAMHEFRNNIDTFSVGFELPNKDDENKFNQDFYLAKRTAALYGTRHHEILLEEKEVLNLWEKVFLQLDEPIANSTAIPMMKLAEFTKGHGVDVVLGGDGGDELFGGYERYRLSRIIGYFPKILSFLPKGVDIFSRFMFQKDPVLNEVLQKKFFDREVSRSFFEERYFKENPFKTFEELFMDVDRRTWLVDESLMRTDKMSMFSAVEARAPLLDKNLIEFAAKIPRKYKVSAFNTKIILKEAFMGRIPDFLLSQPKRGWFSPAAKWLRNPQIHATAKNILSKNYYAETAPIFNWENVDKILKDHIEGRRYNLTILWALINFQVWAKLYKVKL</sequence>
<evidence type="ECO:0000256" key="1">
    <source>
        <dbReference type="ARBA" id="ARBA00005187"/>
    </source>
</evidence>
<evidence type="ECO:0000256" key="2">
    <source>
        <dbReference type="ARBA" id="ARBA00005752"/>
    </source>
</evidence>
<evidence type="ECO:0000256" key="8">
    <source>
        <dbReference type="PIRSR" id="PIRSR001589-1"/>
    </source>
</evidence>
<dbReference type="PIRSF" id="PIRSF001589">
    <property type="entry name" value="Asn_synthetase_glu-h"/>
    <property type="match status" value="1"/>
</dbReference>
<protein>
    <recommendedName>
        <fullName evidence="3">asparagine synthase (glutamine-hydrolyzing)</fullName>
        <ecNumber evidence="3">6.3.5.4</ecNumber>
    </recommendedName>
</protein>
<dbReference type="GO" id="GO:0006529">
    <property type="term" value="P:asparagine biosynthetic process"/>
    <property type="evidence" value="ECO:0007669"/>
    <property type="project" value="UniProtKB-KW"/>
</dbReference>
<dbReference type="Proteomes" id="UP000177334">
    <property type="component" value="Unassembled WGS sequence"/>
</dbReference>
<dbReference type="Pfam" id="PF13537">
    <property type="entry name" value="GATase_7"/>
    <property type="match status" value="1"/>
</dbReference>
<evidence type="ECO:0000256" key="5">
    <source>
        <dbReference type="ARBA" id="ARBA00022840"/>
    </source>
</evidence>
<dbReference type="PROSITE" id="PS51278">
    <property type="entry name" value="GATASE_TYPE_2"/>
    <property type="match status" value="1"/>
</dbReference>
<comment type="similarity">
    <text evidence="2">Belongs to the asparagine synthetase family.</text>
</comment>
<feature type="domain" description="Glutamine amidotransferase type-2" evidence="11">
    <location>
        <begin position="2"/>
        <end position="206"/>
    </location>
</feature>
<keyword evidence="8" id="KW-0061">Asparagine biosynthesis</keyword>
<evidence type="ECO:0000256" key="4">
    <source>
        <dbReference type="ARBA" id="ARBA00022741"/>
    </source>
</evidence>
<dbReference type="PANTHER" id="PTHR43284:SF1">
    <property type="entry name" value="ASPARAGINE SYNTHETASE"/>
    <property type="match status" value="1"/>
</dbReference>
<dbReference type="InterPro" id="IPR051786">
    <property type="entry name" value="ASN_synthetase/amidase"/>
</dbReference>
<keyword evidence="6 8" id="KW-0315">Glutamine amidotransferase</keyword>
<dbReference type="AlphaFoldDB" id="A0A1F5XYH4"/>
<evidence type="ECO:0000313" key="13">
    <source>
        <dbReference type="Proteomes" id="UP000177334"/>
    </source>
</evidence>
<dbReference type="SUPFAM" id="SSF52402">
    <property type="entry name" value="Adenine nucleotide alpha hydrolases-like"/>
    <property type="match status" value="1"/>
</dbReference>
<dbReference type="NCBIfam" id="TIGR01536">
    <property type="entry name" value="asn_synth_AEB"/>
    <property type="match status" value="1"/>
</dbReference>
<dbReference type="Gene3D" id="3.60.20.10">
    <property type="entry name" value="Glutamine Phosphoribosylpyrophosphate, subunit 1, domain 1"/>
    <property type="match status" value="1"/>
</dbReference>
<dbReference type="Pfam" id="PF00733">
    <property type="entry name" value="Asn_synthase"/>
    <property type="match status" value="1"/>
</dbReference>
<evidence type="ECO:0000256" key="10">
    <source>
        <dbReference type="PIRSR" id="PIRSR001589-3"/>
    </source>
</evidence>
<keyword evidence="4 9" id="KW-0547">Nucleotide-binding</keyword>
<feature type="site" description="Important for beta-aspartyl-AMP intermediate formation" evidence="10">
    <location>
        <position position="373"/>
    </location>
</feature>
<feature type="active site" description="For GATase activity" evidence="8">
    <location>
        <position position="2"/>
    </location>
</feature>
<evidence type="ECO:0000256" key="3">
    <source>
        <dbReference type="ARBA" id="ARBA00012737"/>
    </source>
</evidence>
<dbReference type="CDD" id="cd00712">
    <property type="entry name" value="AsnB"/>
    <property type="match status" value="1"/>
</dbReference>
<proteinExistence type="inferred from homology"/>
<comment type="pathway">
    <text evidence="1">Amino-acid biosynthesis; L-asparagine biosynthesis; L-asparagine from L-aspartate (L-Gln route): step 1/1.</text>
</comment>
<dbReference type="EC" id="6.3.5.4" evidence="3"/>
<evidence type="ECO:0000256" key="9">
    <source>
        <dbReference type="PIRSR" id="PIRSR001589-2"/>
    </source>
</evidence>
<dbReference type="SUPFAM" id="SSF56235">
    <property type="entry name" value="N-terminal nucleophile aminohydrolases (Ntn hydrolases)"/>
    <property type="match status" value="1"/>
</dbReference>
<organism evidence="12 13">
    <name type="scientific">Candidatus Giovannonibacteria bacterium RIFCSPLOWO2_12_FULL_43_26</name>
    <dbReference type="NCBI Taxonomy" id="1798363"/>
    <lineage>
        <taxon>Bacteria</taxon>
        <taxon>Candidatus Giovannoniibacteriota</taxon>
    </lineage>
</organism>
<dbReference type="CDD" id="cd01991">
    <property type="entry name" value="Asn_synthase_B_C"/>
    <property type="match status" value="1"/>
</dbReference>
<comment type="catalytic activity">
    <reaction evidence="7">
        <text>L-aspartate + L-glutamine + ATP + H2O = L-asparagine + L-glutamate + AMP + diphosphate + H(+)</text>
        <dbReference type="Rhea" id="RHEA:12228"/>
        <dbReference type="ChEBI" id="CHEBI:15377"/>
        <dbReference type="ChEBI" id="CHEBI:15378"/>
        <dbReference type="ChEBI" id="CHEBI:29985"/>
        <dbReference type="ChEBI" id="CHEBI:29991"/>
        <dbReference type="ChEBI" id="CHEBI:30616"/>
        <dbReference type="ChEBI" id="CHEBI:33019"/>
        <dbReference type="ChEBI" id="CHEBI:58048"/>
        <dbReference type="ChEBI" id="CHEBI:58359"/>
        <dbReference type="ChEBI" id="CHEBI:456215"/>
        <dbReference type="EC" id="6.3.5.4"/>
    </reaction>
</comment>
<gene>
    <name evidence="12" type="ORF">A3H05_01200</name>
</gene>
<name>A0A1F5XYH4_9BACT</name>